<dbReference type="Pfam" id="PF13185">
    <property type="entry name" value="GAF_2"/>
    <property type="match status" value="1"/>
</dbReference>
<dbReference type="OrthoDB" id="9796252at2"/>
<keyword evidence="3" id="KW-1185">Reference proteome</keyword>
<name>A0A378HZU2_9GAMM</name>
<proteinExistence type="predicted"/>
<gene>
    <name evidence="2" type="ORF">NCTC13315_00502</name>
</gene>
<dbReference type="Gene3D" id="3.30.450.40">
    <property type="match status" value="1"/>
</dbReference>
<dbReference type="AlphaFoldDB" id="A0A378HZU2"/>
<dbReference type="InterPro" id="IPR029016">
    <property type="entry name" value="GAF-like_dom_sf"/>
</dbReference>
<protein>
    <submittedName>
        <fullName evidence="2">Signal transduction protein containing GAF and PtsI domains</fullName>
    </submittedName>
</protein>
<evidence type="ECO:0000313" key="3">
    <source>
        <dbReference type="Proteomes" id="UP000254968"/>
    </source>
</evidence>
<dbReference type="Proteomes" id="UP000254968">
    <property type="component" value="Unassembled WGS sequence"/>
</dbReference>
<evidence type="ECO:0000259" key="1">
    <source>
        <dbReference type="SMART" id="SM00065"/>
    </source>
</evidence>
<dbReference type="RefSeq" id="WP_115301763.1">
    <property type="nucleotide sequence ID" value="NZ_CAAAHO010000006.1"/>
</dbReference>
<accession>A0A378HZU2</accession>
<evidence type="ECO:0000313" key="2">
    <source>
        <dbReference type="EMBL" id="STX27980.1"/>
    </source>
</evidence>
<dbReference type="InterPro" id="IPR003018">
    <property type="entry name" value="GAF"/>
</dbReference>
<organism evidence="2 3">
    <name type="scientific">Legionella beliardensis</name>
    <dbReference type="NCBI Taxonomy" id="91822"/>
    <lineage>
        <taxon>Bacteria</taxon>
        <taxon>Pseudomonadati</taxon>
        <taxon>Pseudomonadota</taxon>
        <taxon>Gammaproteobacteria</taxon>
        <taxon>Legionellales</taxon>
        <taxon>Legionellaceae</taxon>
        <taxon>Legionella</taxon>
    </lineage>
</organism>
<dbReference type="SUPFAM" id="SSF55781">
    <property type="entry name" value="GAF domain-like"/>
    <property type="match status" value="1"/>
</dbReference>
<feature type="domain" description="GAF" evidence="1">
    <location>
        <begin position="1"/>
        <end position="138"/>
    </location>
</feature>
<dbReference type="EMBL" id="UGNV01000001">
    <property type="protein sequence ID" value="STX27980.1"/>
    <property type="molecule type" value="Genomic_DNA"/>
</dbReference>
<reference evidence="2 3" key="1">
    <citation type="submission" date="2018-06" db="EMBL/GenBank/DDBJ databases">
        <authorList>
            <consortium name="Pathogen Informatics"/>
            <person name="Doyle S."/>
        </authorList>
    </citation>
    <scope>NUCLEOTIDE SEQUENCE [LARGE SCALE GENOMIC DNA]</scope>
    <source>
        <strain evidence="2 3">NCTC13315</strain>
    </source>
</reference>
<dbReference type="SMART" id="SM00065">
    <property type="entry name" value="GAF"/>
    <property type="match status" value="1"/>
</dbReference>
<sequence length="139" mass="15197">MENSFNTVLATIVSRFSADVGTIHKLDKKDNQLHLVAYTHGIPENIIEGVRKIPLGKGIAGTTAQEKKPTVIGDLVTDRTDYVIPIARTAGIQGMMCVPVFDKEEVVGTISVGCVKERQFTEPEIDKLIEIGKELADTF</sequence>